<dbReference type="PROSITE" id="PS01124">
    <property type="entry name" value="HTH_ARAC_FAMILY_2"/>
    <property type="match status" value="1"/>
</dbReference>
<evidence type="ECO:0000259" key="4">
    <source>
        <dbReference type="PROSITE" id="PS01124"/>
    </source>
</evidence>
<dbReference type="InterPro" id="IPR009057">
    <property type="entry name" value="Homeodomain-like_sf"/>
</dbReference>
<dbReference type="SUPFAM" id="SSF46689">
    <property type="entry name" value="Homeodomain-like"/>
    <property type="match status" value="1"/>
</dbReference>
<keyword evidence="3" id="KW-0804">Transcription</keyword>
<dbReference type="Pfam" id="PF12625">
    <property type="entry name" value="Arabinose_bd"/>
    <property type="match status" value="1"/>
</dbReference>
<evidence type="ECO:0000313" key="6">
    <source>
        <dbReference type="Proteomes" id="UP000291106"/>
    </source>
</evidence>
<accession>A0A411PLJ7</accession>
<sequence length="349" mass="39255">MVSHSSNNVSINNISISVAFAQTALAKVPISDDEKSNILQQCRIPSQLLMQPSARISLRQYGELITQLMLAGKDELLGHGEQILPIGNFAIMSHFMITAKNLEHVLKRLKQYNQVMGNDLSIEIEIVADECQVSLPKLDLALQSQLFVYEFGLFFIHRMLSWYSQSIIPITAIELPFAAPVHARDYALVFYGAPIKFNAPRAKLSFDKRLLVKENKRGLAALEQLLTNPIANLLMLQFHSQSYSARVGKILQSTLQAQIPEIPELPSLDKVAAKLNLAPYTLQRRLSDEGNSFIALKNQLKRDKAIELLAHSELSIEQISHYLGFAETSPFTRTFKQWTGVPPSAYRKR</sequence>
<name>A0A411PLJ7_9GAMM</name>
<dbReference type="AlphaFoldDB" id="A0A411PLJ7"/>
<dbReference type="KEGG" id="smai:EXU30_18440"/>
<dbReference type="Pfam" id="PF12833">
    <property type="entry name" value="HTH_18"/>
    <property type="match status" value="1"/>
</dbReference>
<dbReference type="PANTHER" id="PTHR47894">
    <property type="entry name" value="HTH-TYPE TRANSCRIPTIONAL REGULATOR GADX"/>
    <property type="match status" value="1"/>
</dbReference>
<dbReference type="OrthoDB" id="5582699at2"/>
<dbReference type="PANTHER" id="PTHR47894:SF1">
    <property type="entry name" value="HTH-TYPE TRANSCRIPTIONAL REGULATOR VQSM"/>
    <property type="match status" value="1"/>
</dbReference>
<evidence type="ECO:0000256" key="3">
    <source>
        <dbReference type="ARBA" id="ARBA00023163"/>
    </source>
</evidence>
<dbReference type="InterPro" id="IPR020449">
    <property type="entry name" value="Tscrpt_reg_AraC-type_HTH"/>
</dbReference>
<dbReference type="InterPro" id="IPR018060">
    <property type="entry name" value="HTH_AraC"/>
</dbReference>
<feature type="domain" description="HTH araC/xylS-type" evidence="4">
    <location>
        <begin position="245"/>
        <end position="349"/>
    </location>
</feature>
<dbReference type="Gene3D" id="1.10.10.60">
    <property type="entry name" value="Homeodomain-like"/>
    <property type="match status" value="1"/>
</dbReference>
<keyword evidence="6" id="KW-1185">Reference proteome</keyword>
<dbReference type="GO" id="GO:0005829">
    <property type="term" value="C:cytosol"/>
    <property type="evidence" value="ECO:0007669"/>
    <property type="project" value="TreeGrafter"/>
</dbReference>
<reference evidence="5 6" key="1">
    <citation type="submission" date="2019-02" db="EMBL/GenBank/DDBJ databases">
        <title>Shewanella sp. D4-2 isolated from Dokdo Island.</title>
        <authorList>
            <person name="Baek K."/>
        </authorList>
    </citation>
    <scope>NUCLEOTIDE SEQUENCE [LARGE SCALE GENOMIC DNA]</scope>
    <source>
        <strain evidence="5 6">D4-2</strain>
    </source>
</reference>
<dbReference type="RefSeq" id="WP_130602519.1">
    <property type="nucleotide sequence ID" value="NZ_CP036200.1"/>
</dbReference>
<organism evidence="5 6">
    <name type="scientific">Shewanella maritima</name>
    <dbReference type="NCBI Taxonomy" id="2520507"/>
    <lineage>
        <taxon>Bacteria</taxon>
        <taxon>Pseudomonadati</taxon>
        <taxon>Pseudomonadota</taxon>
        <taxon>Gammaproteobacteria</taxon>
        <taxon>Alteromonadales</taxon>
        <taxon>Shewanellaceae</taxon>
        <taxon>Shewanella</taxon>
    </lineage>
</organism>
<dbReference type="GO" id="GO:0003700">
    <property type="term" value="F:DNA-binding transcription factor activity"/>
    <property type="evidence" value="ECO:0007669"/>
    <property type="project" value="InterPro"/>
</dbReference>
<evidence type="ECO:0000256" key="2">
    <source>
        <dbReference type="ARBA" id="ARBA00023125"/>
    </source>
</evidence>
<keyword evidence="2" id="KW-0238">DNA-binding</keyword>
<gene>
    <name evidence="5" type="ORF">EXU30_18440</name>
</gene>
<dbReference type="GO" id="GO:0000976">
    <property type="term" value="F:transcription cis-regulatory region binding"/>
    <property type="evidence" value="ECO:0007669"/>
    <property type="project" value="TreeGrafter"/>
</dbReference>
<keyword evidence="1" id="KW-0805">Transcription regulation</keyword>
<dbReference type="SMART" id="SM00342">
    <property type="entry name" value="HTH_ARAC"/>
    <property type="match status" value="1"/>
</dbReference>
<dbReference type="Proteomes" id="UP000291106">
    <property type="component" value="Chromosome"/>
</dbReference>
<evidence type="ECO:0000256" key="1">
    <source>
        <dbReference type="ARBA" id="ARBA00023015"/>
    </source>
</evidence>
<dbReference type="EMBL" id="CP036200">
    <property type="protein sequence ID" value="QBF84423.1"/>
    <property type="molecule type" value="Genomic_DNA"/>
</dbReference>
<protein>
    <submittedName>
        <fullName evidence="5">AraC family transcriptional regulator</fullName>
    </submittedName>
</protein>
<dbReference type="PRINTS" id="PR00032">
    <property type="entry name" value="HTHARAC"/>
</dbReference>
<dbReference type="InterPro" id="IPR032687">
    <property type="entry name" value="AraC-type_N"/>
</dbReference>
<evidence type="ECO:0000313" key="5">
    <source>
        <dbReference type="EMBL" id="QBF84423.1"/>
    </source>
</evidence>
<proteinExistence type="predicted"/>